<evidence type="ECO:0000313" key="9">
    <source>
        <dbReference type="Proteomes" id="UP000324897"/>
    </source>
</evidence>
<dbReference type="OrthoDB" id="590488at2759"/>
<dbReference type="Pfam" id="PF02362">
    <property type="entry name" value="B3"/>
    <property type="match status" value="2"/>
</dbReference>
<dbReference type="InterPro" id="IPR015300">
    <property type="entry name" value="DNA-bd_pseudobarrel_sf"/>
</dbReference>
<feature type="domain" description="TF-B3" evidence="7">
    <location>
        <begin position="41"/>
        <end position="134"/>
    </location>
</feature>
<feature type="non-terminal residue" evidence="8">
    <location>
        <position position="1"/>
    </location>
</feature>
<reference evidence="8 9" key="1">
    <citation type="journal article" date="2019" name="Sci. Rep.">
        <title>A high-quality genome of Eragrostis curvula grass provides insights into Poaceae evolution and supports new strategies to enhance forage quality.</title>
        <authorList>
            <person name="Carballo J."/>
            <person name="Santos B.A.C.M."/>
            <person name="Zappacosta D."/>
            <person name="Garbus I."/>
            <person name="Selva J.P."/>
            <person name="Gallo C.A."/>
            <person name="Diaz A."/>
            <person name="Albertini E."/>
            <person name="Caccamo M."/>
            <person name="Echenique V."/>
        </authorList>
    </citation>
    <scope>NUCLEOTIDE SEQUENCE [LARGE SCALE GENOMIC DNA]</scope>
    <source>
        <strain evidence="9">cv. Victoria</strain>
        <tissue evidence="8">Leaf</tissue>
    </source>
</reference>
<gene>
    <name evidence="8" type="ORF">EJB05_00669</name>
</gene>
<dbReference type="GO" id="GO:0003677">
    <property type="term" value="F:DNA binding"/>
    <property type="evidence" value="ECO:0007669"/>
    <property type="project" value="UniProtKB-KW"/>
</dbReference>
<feature type="compositionally biased region" description="Polar residues" evidence="6">
    <location>
        <begin position="178"/>
        <end position="197"/>
    </location>
</feature>
<dbReference type="Gramene" id="TVU49361">
    <property type="protein sequence ID" value="TVU49361"/>
    <property type="gene ID" value="EJB05_00669"/>
</dbReference>
<dbReference type="PANTHER" id="PTHR31391:SF70">
    <property type="entry name" value="B3 DOMAIN-CONTAINING PROTEIN OS03G0622200"/>
    <property type="match status" value="1"/>
</dbReference>
<dbReference type="CDD" id="cd10017">
    <property type="entry name" value="B3_DNA"/>
    <property type="match status" value="2"/>
</dbReference>
<evidence type="ECO:0000256" key="6">
    <source>
        <dbReference type="SAM" id="MobiDB-lite"/>
    </source>
</evidence>
<keyword evidence="2" id="KW-0805">Transcription regulation</keyword>
<evidence type="ECO:0000259" key="7">
    <source>
        <dbReference type="PROSITE" id="PS50863"/>
    </source>
</evidence>
<evidence type="ECO:0000256" key="3">
    <source>
        <dbReference type="ARBA" id="ARBA00023125"/>
    </source>
</evidence>
<dbReference type="SMART" id="SM01019">
    <property type="entry name" value="B3"/>
    <property type="match status" value="2"/>
</dbReference>
<dbReference type="InterPro" id="IPR044837">
    <property type="entry name" value="REM16-like"/>
</dbReference>
<name>A0A5J9WML7_9POAL</name>
<dbReference type="SUPFAM" id="SSF101936">
    <property type="entry name" value="DNA-binding pseudobarrel domain"/>
    <property type="match status" value="2"/>
</dbReference>
<sequence>MVIKPSLPGSLPPSLQMFEKGCESCRKWQEHYYWEHMEVSKIRFFKFMTGDFAKAISIPEKFVENFNGKITKDFNLKAPSGEIWQVGVDKDADELFLKSGWEDFVKAHELQENDLLVFTCSGNSSFEVLIFEVNGCEKVSSLSANKTGPIMLKHSANKANWCKHDEHYSVSDSEDTTKPSQLVGSPQDATTSQNCSGRKSKMLPESPNSSNDQVKREEIGEEDSDEEYSNHKYYYTRIADRLSDEEKEEVITLASIRSDNPAFFTILQKSHVRRNQNFLIFPSRFVADHLDCNLHEITLCRPNKREKWCVKYYHARTAQGIRNYNFSRFVCENKLREGDICAFELMKGMRRVTMTVHVIRNVDDRLVLVG</sequence>
<feature type="region of interest" description="Disordered" evidence="6">
    <location>
        <begin position="170"/>
        <end position="226"/>
    </location>
</feature>
<feature type="domain" description="TF-B3" evidence="7">
    <location>
        <begin position="264"/>
        <end position="362"/>
    </location>
</feature>
<comment type="subcellular location">
    <subcellularLocation>
        <location evidence="1">Nucleus</location>
    </subcellularLocation>
</comment>
<keyword evidence="4" id="KW-0804">Transcription</keyword>
<keyword evidence="3" id="KW-0238">DNA-binding</keyword>
<organism evidence="8 9">
    <name type="scientific">Eragrostis curvula</name>
    <name type="common">weeping love grass</name>
    <dbReference type="NCBI Taxonomy" id="38414"/>
    <lineage>
        <taxon>Eukaryota</taxon>
        <taxon>Viridiplantae</taxon>
        <taxon>Streptophyta</taxon>
        <taxon>Embryophyta</taxon>
        <taxon>Tracheophyta</taxon>
        <taxon>Spermatophyta</taxon>
        <taxon>Magnoliopsida</taxon>
        <taxon>Liliopsida</taxon>
        <taxon>Poales</taxon>
        <taxon>Poaceae</taxon>
        <taxon>PACMAD clade</taxon>
        <taxon>Chloridoideae</taxon>
        <taxon>Eragrostideae</taxon>
        <taxon>Eragrostidinae</taxon>
        <taxon>Eragrostis</taxon>
    </lineage>
</organism>
<evidence type="ECO:0000256" key="2">
    <source>
        <dbReference type="ARBA" id="ARBA00023015"/>
    </source>
</evidence>
<comment type="caution">
    <text evidence="8">The sequence shown here is derived from an EMBL/GenBank/DDBJ whole genome shotgun (WGS) entry which is preliminary data.</text>
</comment>
<evidence type="ECO:0000313" key="8">
    <source>
        <dbReference type="EMBL" id="TVU49361.1"/>
    </source>
</evidence>
<evidence type="ECO:0000256" key="4">
    <source>
        <dbReference type="ARBA" id="ARBA00023163"/>
    </source>
</evidence>
<keyword evidence="9" id="KW-1185">Reference proteome</keyword>
<dbReference type="PANTHER" id="PTHR31391">
    <property type="entry name" value="B3 DOMAIN-CONTAINING PROTEIN OS11G0197600-RELATED"/>
    <property type="match status" value="1"/>
</dbReference>
<evidence type="ECO:0000256" key="5">
    <source>
        <dbReference type="ARBA" id="ARBA00023242"/>
    </source>
</evidence>
<dbReference type="Proteomes" id="UP000324897">
    <property type="component" value="Chromosome 6"/>
</dbReference>
<accession>A0A5J9WML7</accession>
<evidence type="ECO:0000256" key="1">
    <source>
        <dbReference type="ARBA" id="ARBA00004123"/>
    </source>
</evidence>
<dbReference type="AlphaFoldDB" id="A0A5J9WML7"/>
<dbReference type="GO" id="GO:0005634">
    <property type="term" value="C:nucleus"/>
    <property type="evidence" value="ECO:0007669"/>
    <property type="project" value="UniProtKB-SubCell"/>
</dbReference>
<proteinExistence type="predicted"/>
<dbReference type="Gene3D" id="2.40.330.10">
    <property type="entry name" value="DNA-binding pseudobarrel domain"/>
    <property type="match status" value="2"/>
</dbReference>
<protein>
    <recommendedName>
        <fullName evidence="7">TF-B3 domain-containing protein</fullName>
    </recommendedName>
</protein>
<dbReference type="InterPro" id="IPR003340">
    <property type="entry name" value="B3_DNA-bd"/>
</dbReference>
<dbReference type="PROSITE" id="PS50863">
    <property type="entry name" value="B3"/>
    <property type="match status" value="2"/>
</dbReference>
<keyword evidence="5" id="KW-0539">Nucleus</keyword>
<dbReference type="EMBL" id="RWGY01000002">
    <property type="protein sequence ID" value="TVU49361.1"/>
    <property type="molecule type" value="Genomic_DNA"/>
</dbReference>